<reference evidence="1" key="1">
    <citation type="submission" date="2024-06" db="EMBL/GenBank/DDBJ databases">
        <authorList>
            <person name="Li S."/>
        </authorList>
    </citation>
    <scope>NUCLEOTIDE SEQUENCE</scope>
    <source>
        <strain evidence="1">SR10</strain>
    </source>
</reference>
<dbReference type="RefSeq" id="WP_363799846.1">
    <property type="nucleotide sequence ID" value="NZ_CP159925.1"/>
</dbReference>
<sequence>MPDAAFNESAQTVRVLSLLDALAAAGLAPTTARALHEMAYLANVLAPVFDLSPLDATLLKRNAGPYYPELQYTTDRLVGRGLVEAIDLSYELDEADQRYRIAARYRLVRPMVGPALERYRQVRALEAKFVDELAFAYSSLSDDDQGHVANSDARYADVSVDTNGVIDFGQWAGAEKNFSRNAALAFAPGRLLAPAERLYLYLDHLQRKAAHG</sequence>
<dbReference type="AlphaFoldDB" id="A0AAU8MXT1"/>
<protein>
    <submittedName>
        <fullName evidence="1">Uncharacterized protein</fullName>
    </submittedName>
</protein>
<gene>
    <name evidence="1" type="ORF">ABU614_06975</name>
</gene>
<proteinExistence type="predicted"/>
<accession>A0AAU8MXT1</accession>
<evidence type="ECO:0000313" key="1">
    <source>
        <dbReference type="EMBL" id="XCO76521.1"/>
    </source>
</evidence>
<dbReference type="EMBL" id="CP159925">
    <property type="protein sequence ID" value="XCO76521.1"/>
    <property type="molecule type" value="Genomic_DNA"/>
</dbReference>
<organism evidence="1">
    <name type="scientific">Lysobacter firmicutimachus</name>
    <dbReference type="NCBI Taxonomy" id="1792846"/>
    <lineage>
        <taxon>Bacteria</taxon>
        <taxon>Pseudomonadati</taxon>
        <taxon>Pseudomonadota</taxon>
        <taxon>Gammaproteobacteria</taxon>
        <taxon>Lysobacterales</taxon>
        <taxon>Lysobacteraceae</taxon>
        <taxon>Lysobacter</taxon>
    </lineage>
</organism>
<name>A0AAU8MXT1_9GAMM</name>